<evidence type="ECO:0000259" key="5">
    <source>
        <dbReference type="PROSITE" id="PS51007"/>
    </source>
</evidence>
<dbReference type="GO" id="GO:0009055">
    <property type="term" value="F:electron transfer activity"/>
    <property type="evidence" value="ECO:0007669"/>
    <property type="project" value="InterPro"/>
</dbReference>
<keyword evidence="3 4" id="KW-0408">Iron</keyword>
<protein>
    <submittedName>
        <fullName evidence="6">C-type cytochrome</fullName>
    </submittedName>
</protein>
<dbReference type="SUPFAM" id="SSF46626">
    <property type="entry name" value="Cytochrome c"/>
    <property type="match status" value="1"/>
</dbReference>
<reference evidence="6 7" key="1">
    <citation type="submission" date="2020-08" db="EMBL/GenBank/DDBJ databases">
        <title>Genome sequence of Sphingomonas rhizophila KACC 19189T.</title>
        <authorList>
            <person name="Hyun D.-W."/>
            <person name="Bae J.-W."/>
        </authorList>
    </citation>
    <scope>NUCLEOTIDE SEQUENCE [LARGE SCALE GENOMIC DNA]</scope>
    <source>
        <strain evidence="6 7">KACC 19189</strain>
    </source>
</reference>
<feature type="domain" description="Cytochrome c" evidence="5">
    <location>
        <begin position="86"/>
        <end position="177"/>
    </location>
</feature>
<dbReference type="GO" id="GO:0020037">
    <property type="term" value="F:heme binding"/>
    <property type="evidence" value="ECO:0007669"/>
    <property type="project" value="InterPro"/>
</dbReference>
<evidence type="ECO:0000256" key="4">
    <source>
        <dbReference type="PROSITE-ProRule" id="PRU00433"/>
    </source>
</evidence>
<evidence type="ECO:0000256" key="2">
    <source>
        <dbReference type="ARBA" id="ARBA00022723"/>
    </source>
</evidence>
<dbReference type="Gene3D" id="1.10.760.10">
    <property type="entry name" value="Cytochrome c-like domain"/>
    <property type="match status" value="1"/>
</dbReference>
<dbReference type="Pfam" id="PF13442">
    <property type="entry name" value="Cytochrome_CBB3"/>
    <property type="match status" value="1"/>
</dbReference>
<keyword evidence="1 4" id="KW-0349">Heme</keyword>
<keyword evidence="2 4" id="KW-0479">Metal-binding</keyword>
<proteinExistence type="predicted"/>
<evidence type="ECO:0000313" key="6">
    <source>
        <dbReference type="EMBL" id="QNN66121.1"/>
    </source>
</evidence>
<dbReference type="AlphaFoldDB" id="A0A7G9SE46"/>
<sequence>MTCRAGVRGAGARAAQRDDAPVAGEAVERCRVGLDAADEKGCRGRKDETAHREATSRSLFLFRIVPVVLLAACKPPPAPGEALAGADPANGKAVIERVGCGACHAVPGVRWPQGKAGPALDGLSGRALIAGKLANRPDVLSAYIRDAPAMVTGSAMPAMPVSEAEARDIAAYLYEQGSD</sequence>
<dbReference type="GO" id="GO:0046872">
    <property type="term" value="F:metal ion binding"/>
    <property type="evidence" value="ECO:0007669"/>
    <property type="project" value="UniProtKB-KW"/>
</dbReference>
<name>A0A7G9SE46_9SPHN</name>
<dbReference type="Proteomes" id="UP000515955">
    <property type="component" value="Chromosome"/>
</dbReference>
<evidence type="ECO:0000256" key="1">
    <source>
        <dbReference type="ARBA" id="ARBA00022617"/>
    </source>
</evidence>
<keyword evidence="7" id="KW-1185">Reference proteome</keyword>
<dbReference type="InterPro" id="IPR036909">
    <property type="entry name" value="Cyt_c-like_dom_sf"/>
</dbReference>
<gene>
    <name evidence="6" type="ORF">H9L12_01125</name>
</gene>
<accession>A0A7G9SE46</accession>
<dbReference type="KEGG" id="srhi:H9L12_01125"/>
<evidence type="ECO:0000313" key="7">
    <source>
        <dbReference type="Proteomes" id="UP000515955"/>
    </source>
</evidence>
<dbReference type="EMBL" id="CP060717">
    <property type="protein sequence ID" value="QNN66121.1"/>
    <property type="molecule type" value="Genomic_DNA"/>
</dbReference>
<dbReference type="PROSITE" id="PS51007">
    <property type="entry name" value="CYTC"/>
    <property type="match status" value="1"/>
</dbReference>
<organism evidence="6 7">
    <name type="scientific">Sphingomonas rhizophila</name>
    <dbReference type="NCBI Taxonomy" id="2071607"/>
    <lineage>
        <taxon>Bacteria</taxon>
        <taxon>Pseudomonadati</taxon>
        <taxon>Pseudomonadota</taxon>
        <taxon>Alphaproteobacteria</taxon>
        <taxon>Sphingomonadales</taxon>
        <taxon>Sphingomonadaceae</taxon>
        <taxon>Sphingomonas</taxon>
    </lineage>
</organism>
<evidence type="ECO:0000256" key="3">
    <source>
        <dbReference type="ARBA" id="ARBA00023004"/>
    </source>
</evidence>
<dbReference type="InterPro" id="IPR009056">
    <property type="entry name" value="Cyt_c-like_dom"/>
</dbReference>